<dbReference type="AlphaFoldDB" id="A0A369JHL3"/>
<reference evidence="1" key="1">
    <citation type="submission" date="2018-04" db="EMBL/GenBank/DDBJ databases">
        <title>Whole genome sequencing of Hypsizygus marmoreus.</title>
        <authorList>
            <person name="Choi I.-G."/>
            <person name="Min B."/>
            <person name="Kim J.-G."/>
            <person name="Kim S."/>
            <person name="Oh Y.-L."/>
            <person name="Kong W.-S."/>
            <person name="Park H."/>
            <person name="Jeong J."/>
            <person name="Song E.-S."/>
        </authorList>
    </citation>
    <scope>NUCLEOTIDE SEQUENCE [LARGE SCALE GENOMIC DNA]</scope>
    <source>
        <strain evidence="1">51987-8</strain>
    </source>
</reference>
<name>A0A369JHL3_HYPMA</name>
<dbReference type="InParanoid" id="A0A369JHL3"/>
<comment type="caution">
    <text evidence="1">The sequence shown here is derived from an EMBL/GenBank/DDBJ whole genome shotgun (WGS) entry which is preliminary data.</text>
</comment>
<keyword evidence="2" id="KW-1185">Reference proteome</keyword>
<protein>
    <submittedName>
        <fullName evidence="1">Uncharacterized protein</fullName>
    </submittedName>
</protein>
<evidence type="ECO:0000313" key="2">
    <source>
        <dbReference type="Proteomes" id="UP000076154"/>
    </source>
</evidence>
<gene>
    <name evidence="1" type="ORF">Hypma_012080</name>
</gene>
<sequence>MIDAVTTLRVKYRFVAPEPYVLDDRMAVALPLEEGEVVSGAVKSPRTALGRLGMVATNPSPQTVPCLVDFYHFFAVKEEPRIFSPLWDFAPTLRSKIVANEYFHYRRVNTDCHVIGVRGKPLVDQWYLLVIYDARAVIEVFHQPINSVGQMVRYLIQQGISFATAKPVRNARLTPARRSEFTLGYRQLGYDFGLSDYADYEKKRSDILCGSAGRAALTRGGIVWRLAVDIVKHKRITDGPTSSVAWNGKKVGEMDGRSLVDGYLSPAEEDTICGTYKVYTHFKAQTEDRSWFPKASVWELSGYNQGYWTADNEAWYQKRLVEIQHGAKPRNAKEWRNALKDIRAGTATKVKKWYSAASDKFLQGDFSYWQD</sequence>
<dbReference type="EMBL" id="LUEZ02000057">
    <property type="protein sequence ID" value="RDB20802.1"/>
    <property type="molecule type" value="Genomic_DNA"/>
</dbReference>
<evidence type="ECO:0000313" key="1">
    <source>
        <dbReference type="EMBL" id="RDB20802.1"/>
    </source>
</evidence>
<dbReference type="Proteomes" id="UP000076154">
    <property type="component" value="Unassembled WGS sequence"/>
</dbReference>
<dbReference type="OrthoDB" id="3268696at2759"/>
<organism evidence="1 2">
    <name type="scientific">Hypsizygus marmoreus</name>
    <name type="common">White beech mushroom</name>
    <name type="synonym">Agaricus marmoreus</name>
    <dbReference type="NCBI Taxonomy" id="39966"/>
    <lineage>
        <taxon>Eukaryota</taxon>
        <taxon>Fungi</taxon>
        <taxon>Dikarya</taxon>
        <taxon>Basidiomycota</taxon>
        <taxon>Agaricomycotina</taxon>
        <taxon>Agaricomycetes</taxon>
        <taxon>Agaricomycetidae</taxon>
        <taxon>Agaricales</taxon>
        <taxon>Tricholomatineae</taxon>
        <taxon>Lyophyllaceae</taxon>
        <taxon>Hypsizygus</taxon>
    </lineage>
</organism>
<proteinExistence type="predicted"/>
<accession>A0A369JHL3</accession>